<evidence type="ECO:0000313" key="1">
    <source>
        <dbReference type="EMBL" id="MDE8653005.1"/>
    </source>
</evidence>
<reference evidence="1 2" key="1">
    <citation type="submission" date="2023-03" db="EMBL/GenBank/DDBJ databases">
        <title>NovoSphingobium album sp. nov. isolated from polycyclic aromatic hydrocarbons- and heavy-metal polluted soil.</title>
        <authorList>
            <person name="Liu Z."/>
            <person name="Wang K."/>
        </authorList>
    </citation>
    <scope>NUCLEOTIDE SEQUENCE [LARGE SCALE GENOMIC DNA]</scope>
    <source>
        <strain evidence="1 2">H3SJ31-1</strain>
    </source>
</reference>
<sequence>MSLRFALRLAIALVAIGLAFLSWRDAARAYWLASDPRKAPAWLRGDPRLAAAQADVAKLSLGQIDPVAADAIARNARRQLAIEPLSPTAMRDIALVSLVRGDSRAIAQLRFAERLGRRDALTQLALLDQAAATGDNEALARHFDRAVTVHPELAKALFARLAPLLGERDLRAQLAHYAAKPWFAAFLNTSLDQPEKLDWLADLMLRTNIDLSGQRSALLAKTLRTLTAAGRNREARAIAQKLGQTPPGALDDFALSAITTRQDLAPFAWRLGNDRGVTTQWSKASGLQIDLDGGTSAVLLDRQTSLAPGLYQLDQRLGNLSGAGTPDLLWQVDCLRAVQATAIWRQPVPLGPDPKHYRSTLRVPNDCSVQRWRLRALAMDGQTGASFTIASLSLEPIR</sequence>
<evidence type="ECO:0000313" key="2">
    <source>
        <dbReference type="Proteomes" id="UP001216253"/>
    </source>
</evidence>
<name>A0ABT5WSI7_9SPHN</name>
<accession>A0ABT5WSI7</accession>
<gene>
    <name evidence="1" type="ORF">PYV00_14960</name>
</gene>
<proteinExistence type="predicted"/>
<dbReference type="RefSeq" id="WP_275229107.1">
    <property type="nucleotide sequence ID" value="NZ_JARESE010000049.1"/>
</dbReference>
<dbReference type="EMBL" id="JARESE010000049">
    <property type="protein sequence ID" value="MDE8653005.1"/>
    <property type="molecule type" value="Genomic_DNA"/>
</dbReference>
<organism evidence="1 2">
    <name type="scientific">Novosphingobium album</name>
    <name type="common">ex Liu et al. 2023</name>
    <dbReference type="NCBI Taxonomy" id="3031130"/>
    <lineage>
        <taxon>Bacteria</taxon>
        <taxon>Pseudomonadati</taxon>
        <taxon>Pseudomonadota</taxon>
        <taxon>Alphaproteobacteria</taxon>
        <taxon>Sphingomonadales</taxon>
        <taxon>Sphingomonadaceae</taxon>
        <taxon>Novosphingobium</taxon>
    </lineage>
</organism>
<protein>
    <recommendedName>
        <fullName evidence="3">Tetratricopeptide repeat protein</fullName>
    </recommendedName>
</protein>
<dbReference type="Proteomes" id="UP001216253">
    <property type="component" value="Unassembled WGS sequence"/>
</dbReference>
<comment type="caution">
    <text evidence="1">The sequence shown here is derived from an EMBL/GenBank/DDBJ whole genome shotgun (WGS) entry which is preliminary data.</text>
</comment>
<keyword evidence="2" id="KW-1185">Reference proteome</keyword>
<evidence type="ECO:0008006" key="3">
    <source>
        <dbReference type="Google" id="ProtNLM"/>
    </source>
</evidence>